<accession>A0ABQ1VLA3</accession>
<evidence type="ECO:0000256" key="5">
    <source>
        <dbReference type="ARBA" id="ARBA00022840"/>
    </source>
</evidence>
<evidence type="ECO:0000256" key="8">
    <source>
        <dbReference type="RuleBase" id="RU000384"/>
    </source>
</evidence>
<dbReference type="PANTHER" id="PTHR43785">
    <property type="entry name" value="GAMMA-GLUTAMYLPUTRESCINE SYNTHETASE"/>
    <property type="match status" value="1"/>
</dbReference>
<dbReference type="InterPro" id="IPR014746">
    <property type="entry name" value="Gln_synth/guanido_kin_cat_dom"/>
</dbReference>
<keyword evidence="3" id="KW-0436">Ligase</keyword>
<dbReference type="SUPFAM" id="SSF55931">
    <property type="entry name" value="Glutamine synthetase/guanido kinase"/>
    <property type="match status" value="1"/>
</dbReference>
<evidence type="ECO:0000256" key="2">
    <source>
        <dbReference type="ARBA" id="ARBA00003117"/>
    </source>
</evidence>
<comment type="cofactor">
    <cofactor evidence="1">
        <name>Mg(2+)</name>
        <dbReference type="ChEBI" id="CHEBI:18420"/>
    </cofactor>
</comment>
<evidence type="ECO:0000313" key="12">
    <source>
        <dbReference type="Proteomes" id="UP000640509"/>
    </source>
</evidence>
<evidence type="ECO:0000256" key="3">
    <source>
        <dbReference type="ARBA" id="ARBA00022598"/>
    </source>
</evidence>
<name>A0ABQ1VLA3_9RHOB</name>
<reference evidence="12" key="1">
    <citation type="journal article" date="2019" name="Int. J. Syst. Evol. Microbiol.">
        <title>The Global Catalogue of Microorganisms (GCM) 10K type strain sequencing project: providing services to taxonomists for standard genome sequencing and annotation.</title>
        <authorList>
            <consortium name="The Broad Institute Genomics Platform"/>
            <consortium name="The Broad Institute Genome Sequencing Center for Infectious Disease"/>
            <person name="Wu L."/>
            <person name="Ma J."/>
        </authorList>
    </citation>
    <scope>NUCLEOTIDE SEQUENCE [LARGE SCALE GENOMIC DNA]</scope>
    <source>
        <strain evidence="12">CGMCC 1.15419</strain>
    </source>
</reference>
<dbReference type="InterPro" id="IPR008147">
    <property type="entry name" value="Gln_synt_N"/>
</dbReference>
<dbReference type="Gene3D" id="3.10.20.70">
    <property type="entry name" value="Glutamine synthetase, N-terminal domain"/>
    <property type="match status" value="1"/>
</dbReference>
<dbReference type="SMART" id="SM01230">
    <property type="entry name" value="Gln-synt_C"/>
    <property type="match status" value="1"/>
</dbReference>
<proteinExistence type="inferred from homology"/>
<keyword evidence="4" id="KW-0547">Nucleotide-binding</keyword>
<keyword evidence="6" id="KW-0535">Nitrogen fixation</keyword>
<evidence type="ECO:0000256" key="7">
    <source>
        <dbReference type="PROSITE-ProRule" id="PRU01330"/>
    </source>
</evidence>
<evidence type="ECO:0000256" key="6">
    <source>
        <dbReference type="ARBA" id="ARBA00023231"/>
    </source>
</evidence>
<gene>
    <name evidence="11" type="primary">glnA</name>
    <name evidence="11" type="ORF">GCM10011402_28000</name>
</gene>
<comment type="similarity">
    <text evidence="7 8">Belongs to the glutamine synthetase family.</text>
</comment>
<dbReference type="Pfam" id="PF00120">
    <property type="entry name" value="Gln-synt_C"/>
    <property type="match status" value="1"/>
</dbReference>
<comment type="caution">
    <text evidence="11">The sequence shown here is derived from an EMBL/GenBank/DDBJ whole genome shotgun (WGS) entry which is preliminary data.</text>
</comment>
<keyword evidence="12" id="KW-1185">Reference proteome</keyword>
<organism evidence="11 12">
    <name type="scientific">Paracoccus acridae</name>
    <dbReference type="NCBI Taxonomy" id="1795310"/>
    <lineage>
        <taxon>Bacteria</taxon>
        <taxon>Pseudomonadati</taxon>
        <taxon>Pseudomonadota</taxon>
        <taxon>Alphaproteobacteria</taxon>
        <taxon>Rhodobacterales</taxon>
        <taxon>Paracoccaceae</taxon>
        <taxon>Paracoccus</taxon>
    </lineage>
</organism>
<dbReference type="Gene3D" id="3.30.590.10">
    <property type="entry name" value="Glutamine synthetase/guanido kinase, catalytic domain"/>
    <property type="match status" value="1"/>
</dbReference>
<dbReference type="InterPro" id="IPR008146">
    <property type="entry name" value="Gln_synth_cat_dom"/>
</dbReference>
<feature type="domain" description="GS catalytic" evidence="10">
    <location>
        <begin position="139"/>
        <end position="472"/>
    </location>
</feature>
<evidence type="ECO:0000313" key="11">
    <source>
        <dbReference type="EMBL" id="GGF73794.1"/>
    </source>
</evidence>
<dbReference type="PANTHER" id="PTHR43785:SF12">
    <property type="entry name" value="TYPE-1 GLUTAMINE SYNTHETASE 2"/>
    <property type="match status" value="1"/>
</dbReference>
<comment type="function">
    <text evidence="2">Catalyzes the ATP-dependent biosynthesis of glutamine from glutamate and ammonia.</text>
</comment>
<dbReference type="EMBL" id="BMIV01000010">
    <property type="protein sequence ID" value="GGF73794.1"/>
    <property type="molecule type" value="Genomic_DNA"/>
</dbReference>
<protein>
    <submittedName>
        <fullName evidence="11">Glutamine synthetase</fullName>
    </submittedName>
</protein>
<dbReference type="PROSITE" id="PS51986">
    <property type="entry name" value="GS_BETA_GRASP"/>
    <property type="match status" value="1"/>
</dbReference>
<evidence type="ECO:0000256" key="1">
    <source>
        <dbReference type="ARBA" id="ARBA00001946"/>
    </source>
</evidence>
<dbReference type="PROSITE" id="PS51987">
    <property type="entry name" value="GS_CATALYTIC"/>
    <property type="match status" value="1"/>
</dbReference>
<sequence>MQPAAGRDSPAARSWEWTIMPANLTLDSLKTAFDAGEIDTVLVVFPDMQGRLMGKRFHAGFFLDGGHEETHCCNYLLALDMEMNTVPGYRSAGWEQGYGDYVMRPDLSTLRRLPWLPGTAMVICDLLDHHTHDEVAVSPRAILKRQIARARDMGFDAMMATELEFYLFDNSYESLRGGIAGLVPSSGYNEDYHIFQTTREEDVMRAVRNQLYGAGIPIECTKGEADAGQIEVNYRYSDALDTADNHTIIKQGVKEIAWSRGKSVTFMAKYDTAKAGSAAHVHQSLFQGGQSAFHDPEGDHGMSATMKHFLAGQLAGADQMMVFLAPYVNSYKRFCTGLFAPTKAVWSCDNRTAGFRVCGEGTGGVRVECRIPGADANPYLACAALLAAGLEGIERKLELEPEIRGDLYRAQSVREVPKTLREAAERLKTSDLYRRAFGDDVVDHYHHAAEWEIAETDRVVTDHDLRRLLERA</sequence>
<dbReference type="SUPFAM" id="SSF54368">
    <property type="entry name" value="Glutamine synthetase, N-terminal domain"/>
    <property type="match status" value="1"/>
</dbReference>
<evidence type="ECO:0000259" key="10">
    <source>
        <dbReference type="PROSITE" id="PS51987"/>
    </source>
</evidence>
<feature type="domain" description="GS beta-grasp" evidence="9">
    <location>
        <begin position="36"/>
        <end position="134"/>
    </location>
</feature>
<evidence type="ECO:0000256" key="4">
    <source>
        <dbReference type="ARBA" id="ARBA00022741"/>
    </source>
</evidence>
<keyword evidence="5" id="KW-0067">ATP-binding</keyword>
<dbReference type="InterPro" id="IPR036651">
    <property type="entry name" value="Gln_synt_N_sf"/>
</dbReference>
<evidence type="ECO:0000259" key="9">
    <source>
        <dbReference type="PROSITE" id="PS51986"/>
    </source>
</evidence>
<dbReference type="Proteomes" id="UP000640509">
    <property type="component" value="Unassembled WGS sequence"/>
</dbReference>